<sequence length="318" mass="35877">MSLNVRNTTASAFAQIVYDIGFDVIELHSSAFESTDAGYLRDLKKDLARKGLPLGYIGVSNNFGRPVAEHPEQVALIKQWIDIAAFMSCPLVRVFAAYVPEDCDDEETLWPPMIEAFKEVAEYGYESGILVGLQNHNHNNVTRDGAAVLRALNETDHPYFTHILDTGQFAGSPGASGHRGSSHPGYDCYASIEQTAPHAVYVRTKFYQIDSGVEEWLDYPRVLEILRGVDYNGCLSIVYEDSQMEKRRILMLDINPKYLVNTKGRKTAVVLSMKEYRLLMKHLEDLEDILEMDAAVETETASRDYREIRAELKKEGKL</sequence>
<organism evidence="2 3">
    <name type="scientific">Geodia barretti</name>
    <name type="common">Barrett's horny sponge</name>
    <dbReference type="NCBI Taxonomy" id="519541"/>
    <lineage>
        <taxon>Eukaryota</taxon>
        <taxon>Metazoa</taxon>
        <taxon>Porifera</taxon>
        <taxon>Demospongiae</taxon>
        <taxon>Heteroscleromorpha</taxon>
        <taxon>Tetractinellida</taxon>
        <taxon>Astrophorina</taxon>
        <taxon>Geodiidae</taxon>
        <taxon>Geodia</taxon>
    </lineage>
</organism>
<keyword evidence="3" id="KW-1185">Reference proteome</keyword>
<evidence type="ECO:0000313" key="3">
    <source>
        <dbReference type="Proteomes" id="UP001174909"/>
    </source>
</evidence>
<dbReference type="SUPFAM" id="SSF51658">
    <property type="entry name" value="Xylose isomerase-like"/>
    <property type="match status" value="1"/>
</dbReference>
<name>A0AA35TWP1_GEOBA</name>
<proteinExistence type="predicted"/>
<reference evidence="2" key="1">
    <citation type="submission" date="2023-03" db="EMBL/GenBank/DDBJ databases">
        <authorList>
            <person name="Steffen K."/>
            <person name="Cardenas P."/>
        </authorList>
    </citation>
    <scope>NUCLEOTIDE SEQUENCE</scope>
</reference>
<dbReference type="EMBL" id="CASHTH010004237">
    <property type="protein sequence ID" value="CAI8055051.1"/>
    <property type="molecule type" value="Genomic_DNA"/>
</dbReference>
<dbReference type="Proteomes" id="UP001174909">
    <property type="component" value="Unassembled WGS sequence"/>
</dbReference>
<comment type="caution">
    <text evidence="2">The sequence shown here is derived from an EMBL/GenBank/DDBJ whole genome shotgun (WGS) entry which is preliminary data.</text>
</comment>
<evidence type="ECO:0000259" key="1">
    <source>
        <dbReference type="Pfam" id="PF01261"/>
    </source>
</evidence>
<gene>
    <name evidence="2" type="ORF">GBAR_LOCUS30045</name>
</gene>
<protein>
    <recommendedName>
        <fullName evidence="1">Xylose isomerase-like TIM barrel domain-containing protein</fullName>
    </recommendedName>
</protein>
<dbReference type="PANTHER" id="PTHR12110">
    <property type="entry name" value="HYDROXYPYRUVATE ISOMERASE"/>
    <property type="match status" value="1"/>
</dbReference>
<dbReference type="PANTHER" id="PTHR12110:SF53">
    <property type="entry name" value="BLR5974 PROTEIN"/>
    <property type="match status" value="1"/>
</dbReference>
<feature type="domain" description="Xylose isomerase-like TIM barrel" evidence="1">
    <location>
        <begin position="16"/>
        <end position="243"/>
    </location>
</feature>
<dbReference type="Gene3D" id="3.20.20.150">
    <property type="entry name" value="Divalent-metal-dependent TIM barrel enzymes"/>
    <property type="match status" value="1"/>
</dbReference>
<dbReference type="InterPro" id="IPR036237">
    <property type="entry name" value="Xyl_isomerase-like_sf"/>
</dbReference>
<dbReference type="Pfam" id="PF01261">
    <property type="entry name" value="AP_endonuc_2"/>
    <property type="match status" value="1"/>
</dbReference>
<dbReference type="InterPro" id="IPR013022">
    <property type="entry name" value="Xyl_isomerase-like_TIM-brl"/>
</dbReference>
<dbReference type="AlphaFoldDB" id="A0AA35TWP1"/>
<accession>A0AA35TWP1</accession>
<dbReference type="InterPro" id="IPR050312">
    <property type="entry name" value="IolE/XylAMocC-like"/>
</dbReference>
<evidence type="ECO:0000313" key="2">
    <source>
        <dbReference type="EMBL" id="CAI8055051.1"/>
    </source>
</evidence>